<dbReference type="RefSeq" id="WP_114680003.1">
    <property type="nucleotide sequence ID" value="NZ_DF968171.1"/>
</dbReference>
<name>A0A3F3H428_9LACO</name>
<evidence type="ECO:0000256" key="4">
    <source>
        <dbReference type="ARBA" id="ARBA00023088"/>
    </source>
</evidence>
<dbReference type="Pfam" id="PF00746">
    <property type="entry name" value="Gram_pos_anchor"/>
    <property type="match status" value="1"/>
</dbReference>
<evidence type="ECO:0000313" key="8">
    <source>
        <dbReference type="EMBL" id="GAP05164.1"/>
    </source>
</evidence>
<feature type="non-terminal residue" evidence="8">
    <location>
        <position position="1"/>
    </location>
</feature>
<reference evidence="8" key="1">
    <citation type="journal article" date="2015" name="BMC Genomics">
        <title>Comparative genomics of Fructobacillus spp. and Leuconostoc spp. reveals niche-specific evolution of Fructobacillus spp.</title>
        <authorList>
            <person name="Endo A."/>
            <person name="Tanizawa Y."/>
            <person name="Tanaka N."/>
            <person name="Maeno S."/>
            <person name="Kumar H."/>
            <person name="Shiwa Y."/>
            <person name="Okada S."/>
            <person name="Yoshikawa H."/>
            <person name="Dicks L."/>
            <person name="Nakagawa J."/>
            <person name="Arita M."/>
        </authorList>
    </citation>
    <scope>NUCLEOTIDE SEQUENCE [LARGE SCALE GENOMIC DNA]</scope>
    <source>
        <strain evidence="8">F214-1</strain>
    </source>
</reference>
<evidence type="ECO:0000256" key="1">
    <source>
        <dbReference type="ARBA" id="ARBA00022512"/>
    </source>
</evidence>
<dbReference type="Proteomes" id="UP000064514">
    <property type="component" value="Unassembled WGS sequence"/>
</dbReference>
<evidence type="ECO:0000259" key="7">
    <source>
        <dbReference type="Pfam" id="PF00746"/>
    </source>
</evidence>
<feature type="compositionally biased region" description="Low complexity" evidence="5">
    <location>
        <begin position="12"/>
        <end position="23"/>
    </location>
</feature>
<keyword evidence="6" id="KW-0812">Transmembrane</keyword>
<keyword evidence="4" id="KW-0572">Peptidoglycan-anchor</keyword>
<feature type="region of interest" description="Disordered" evidence="5">
    <location>
        <begin position="1"/>
        <end position="48"/>
    </location>
</feature>
<keyword evidence="6" id="KW-1133">Transmembrane helix</keyword>
<evidence type="ECO:0000256" key="6">
    <source>
        <dbReference type="SAM" id="Phobius"/>
    </source>
</evidence>
<gene>
    <name evidence="8" type="ORF">FTRO_0940010</name>
</gene>
<keyword evidence="3" id="KW-0732">Signal</keyword>
<dbReference type="AlphaFoldDB" id="A0A3F3H428"/>
<dbReference type="EMBL" id="DF968171">
    <property type="protein sequence ID" value="GAP05164.1"/>
    <property type="molecule type" value="Genomic_DNA"/>
</dbReference>
<evidence type="ECO:0000256" key="3">
    <source>
        <dbReference type="ARBA" id="ARBA00022729"/>
    </source>
</evidence>
<dbReference type="NCBIfam" id="TIGR01167">
    <property type="entry name" value="LPXTG_anchor"/>
    <property type="match status" value="1"/>
</dbReference>
<dbReference type="InterPro" id="IPR019931">
    <property type="entry name" value="LPXTG_anchor"/>
</dbReference>
<keyword evidence="6" id="KW-0472">Membrane</keyword>
<feature type="transmembrane region" description="Helical" evidence="6">
    <location>
        <begin position="48"/>
        <end position="66"/>
    </location>
</feature>
<evidence type="ECO:0000256" key="5">
    <source>
        <dbReference type="SAM" id="MobiDB-lite"/>
    </source>
</evidence>
<organism evidence="8">
    <name type="scientific">Fructobacillus tropaeoli</name>
    <dbReference type="NCBI Taxonomy" id="709323"/>
    <lineage>
        <taxon>Bacteria</taxon>
        <taxon>Bacillati</taxon>
        <taxon>Bacillota</taxon>
        <taxon>Bacilli</taxon>
        <taxon>Lactobacillales</taxon>
        <taxon>Lactobacillaceae</taxon>
        <taxon>Fructobacillus</taxon>
    </lineage>
</organism>
<feature type="compositionally biased region" description="Basic and acidic residues" evidence="5">
    <location>
        <begin position="32"/>
        <end position="47"/>
    </location>
</feature>
<sequence length="74" mass="7883">GTQSTVPDVKPNNTSASSNNSDNHLPATSVQSEEKHNKLPDTAKKEQGYSITGLLGVSTVLSLFGLSSRRNKKN</sequence>
<protein>
    <submittedName>
        <fullName evidence="8">Putative membrane protein</fullName>
    </submittedName>
</protein>
<evidence type="ECO:0000256" key="2">
    <source>
        <dbReference type="ARBA" id="ARBA00022525"/>
    </source>
</evidence>
<feature type="domain" description="Gram-positive cocci surface proteins LPxTG" evidence="7">
    <location>
        <begin position="34"/>
        <end position="74"/>
    </location>
</feature>
<proteinExistence type="predicted"/>
<accession>A0A3F3H428</accession>
<keyword evidence="2" id="KW-0964">Secreted</keyword>
<keyword evidence="1" id="KW-0134">Cell wall</keyword>